<sequence>MDPFPAIDEVEERRAIIEQMRDDAITFTPYVPPMNYMQFSYLMGMPLPNLRALSQQTPTSATLSFVFLGRLTSHFFEGQAYNTSPLTPATNASAPWSARLGTCPVSPNSSTIEYCRRLDWNRCIVTGLPESQICPILPLTWNETEDNLQKTRTLLGCVQGVILERNREAYVADAELVRGVHCTEKAWNALNLSPQLQTWWGKAFFGFKYHGATVCEDDPDYSIILLQFVWMPCSTKARAFEEVDPEAERDPSTGFRSYLDHRYGGDSSTVCRATDCAACEKTMGVRCYDIATGQRIKSGTIIKVKRLTEHRPLFEHTIKTQWSIICAASLSGGPLTDDDPLSSESEDSSGGSISEEEDMRLSDEGLSEPEEYERQESFYKVNKWLNHKDGMASRVSPSSKLGLGYSRSL</sequence>
<dbReference type="AlphaFoldDB" id="A0A8H4WYD0"/>
<evidence type="ECO:0000313" key="3">
    <source>
        <dbReference type="Proteomes" id="UP000604273"/>
    </source>
</evidence>
<evidence type="ECO:0000256" key="1">
    <source>
        <dbReference type="SAM" id="MobiDB-lite"/>
    </source>
</evidence>
<comment type="caution">
    <text evidence="2">The sequence shown here is derived from an EMBL/GenBank/DDBJ whole genome shotgun (WGS) entry which is preliminary data.</text>
</comment>
<proteinExistence type="predicted"/>
<accession>A0A8H4WYD0</accession>
<gene>
    <name evidence="2" type="ORF">FGADI_5264</name>
</gene>
<dbReference type="Proteomes" id="UP000604273">
    <property type="component" value="Unassembled WGS sequence"/>
</dbReference>
<dbReference type="OrthoDB" id="5416097at2759"/>
<reference evidence="2" key="2">
    <citation type="submission" date="2020-05" db="EMBL/GenBank/DDBJ databases">
        <authorList>
            <person name="Kim H.-S."/>
            <person name="Proctor R.H."/>
            <person name="Brown D.W."/>
        </authorList>
    </citation>
    <scope>NUCLEOTIDE SEQUENCE</scope>
    <source>
        <strain evidence="2">NRRL 45417</strain>
    </source>
</reference>
<reference evidence="2" key="1">
    <citation type="journal article" date="2020" name="BMC Genomics">
        <title>Correction to: Identification and distribution of gene clusters required for synthesis of sphingolipid metabolism inhibitors in diverse species of the filamentous fungus Fusarium.</title>
        <authorList>
            <person name="Kim H.S."/>
            <person name="Lohmar J.M."/>
            <person name="Busman M."/>
            <person name="Brown D.W."/>
            <person name="Naumann T.A."/>
            <person name="Divon H.H."/>
            <person name="Lysoe E."/>
            <person name="Uhlig S."/>
            <person name="Proctor R.H."/>
        </authorList>
    </citation>
    <scope>NUCLEOTIDE SEQUENCE</scope>
    <source>
        <strain evidence="2">NRRL 45417</strain>
    </source>
</reference>
<protein>
    <recommendedName>
        <fullName evidence="4">HNH nuclease domain-containing protein</fullName>
    </recommendedName>
</protein>
<feature type="region of interest" description="Disordered" evidence="1">
    <location>
        <begin position="390"/>
        <end position="409"/>
    </location>
</feature>
<organism evidence="2 3">
    <name type="scientific">Fusarium gaditjirri</name>
    <dbReference type="NCBI Taxonomy" id="282569"/>
    <lineage>
        <taxon>Eukaryota</taxon>
        <taxon>Fungi</taxon>
        <taxon>Dikarya</taxon>
        <taxon>Ascomycota</taxon>
        <taxon>Pezizomycotina</taxon>
        <taxon>Sordariomycetes</taxon>
        <taxon>Hypocreomycetidae</taxon>
        <taxon>Hypocreales</taxon>
        <taxon>Nectriaceae</taxon>
        <taxon>Fusarium</taxon>
        <taxon>Fusarium nisikadoi species complex</taxon>
    </lineage>
</organism>
<evidence type="ECO:0008006" key="4">
    <source>
        <dbReference type="Google" id="ProtNLM"/>
    </source>
</evidence>
<feature type="region of interest" description="Disordered" evidence="1">
    <location>
        <begin position="335"/>
        <end position="374"/>
    </location>
</feature>
<keyword evidence="3" id="KW-1185">Reference proteome</keyword>
<dbReference type="EMBL" id="JABFAI010000117">
    <property type="protein sequence ID" value="KAF4954485.1"/>
    <property type="molecule type" value="Genomic_DNA"/>
</dbReference>
<name>A0A8H4WYD0_9HYPO</name>
<feature type="compositionally biased region" description="Acidic residues" evidence="1">
    <location>
        <begin position="336"/>
        <end position="347"/>
    </location>
</feature>
<evidence type="ECO:0000313" key="2">
    <source>
        <dbReference type="EMBL" id="KAF4954485.1"/>
    </source>
</evidence>